<dbReference type="PANTHER" id="PTHR10672">
    <property type="entry name" value="ADDUCIN"/>
    <property type="match status" value="1"/>
</dbReference>
<evidence type="ECO:0000313" key="4">
    <source>
        <dbReference type="Proteomes" id="UP001175261"/>
    </source>
</evidence>
<dbReference type="Proteomes" id="UP001175261">
    <property type="component" value="Unassembled WGS sequence"/>
</dbReference>
<dbReference type="AlphaFoldDB" id="A0AA39GDN4"/>
<organism evidence="3 4">
    <name type="scientific">Sarocladium strictum</name>
    <name type="common">Black bundle disease fungus</name>
    <name type="synonym">Acremonium strictum</name>
    <dbReference type="NCBI Taxonomy" id="5046"/>
    <lineage>
        <taxon>Eukaryota</taxon>
        <taxon>Fungi</taxon>
        <taxon>Dikarya</taxon>
        <taxon>Ascomycota</taxon>
        <taxon>Pezizomycotina</taxon>
        <taxon>Sordariomycetes</taxon>
        <taxon>Hypocreomycetidae</taxon>
        <taxon>Hypocreales</taxon>
        <taxon>Sarocladiaceae</taxon>
        <taxon>Sarocladium</taxon>
    </lineage>
</organism>
<dbReference type="InterPro" id="IPR001303">
    <property type="entry name" value="Aldolase_II/adducin_N"/>
</dbReference>
<dbReference type="Pfam" id="PF00596">
    <property type="entry name" value="Aldolase_II"/>
    <property type="match status" value="1"/>
</dbReference>
<comment type="caution">
    <text evidence="3">The sequence shown here is derived from an EMBL/GenBank/DDBJ whole genome shotgun (WGS) entry which is preliminary data.</text>
</comment>
<dbReference type="NCBIfam" id="NF004855">
    <property type="entry name" value="PRK06208.1"/>
    <property type="match status" value="1"/>
</dbReference>
<protein>
    <recommendedName>
        <fullName evidence="2">Class II aldolase/adducin N-terminal domain-containing protein</fullName>
    </recommendedName>
</protein>
<keyword evidence="4" id="KW-1185">Reference proteome</keyword>
<dbReference type="EMBL" id="JAPDFR010000007">
    <property type="protein sequence ID" value="KAK0385121.1"/>
    <property type="molecule type" value="Genomic_DNA"/>
</dbReference>
<evidence type="ECO:0000313" key="3">
    <source>
        <dbReference type="EMBL" id="KAK0385121.1"/>
    </source>
</evidence>
<feature type="domain" description="Class II aldolase/adducin N-terminal" evidence="2">
    <location>
        <begin position="104"/>
        <end position="284"/>
    </location>
</feature>
<dbReference type="GO" id="GO:0005856">
    <property type="term" value="C:cytoskeleton"/>
    <property type="evidence" value="ECO:0007669"/>
    <property type="project" value="TreeGrafter"/>
</dbReference>
<evidence type="ECO:0000256" key="1">
    <source>
        <dbReference type="SAM" id="MobiDB-lite"/>
    </source>
</evidence>
<dbReference type="SUPFAM" id="SSF53639">
    <property type="entry name" value="AraD/HMP-PK domain-like"/>
    <property type="match status" value="1"/>
</dbReference>
<gene>
    <name evidence="3" type="ORF">NLU13_7599</name>
</gene>
<dbReference type="Gene3D" id="3.40.225.10">
    <property type="entry name" value="Class II aldolase/adducin N-terminal domain"/>
    <property type="match status" value="1"/>
</dbReference>
<dbReference type="PANTHER" id="PTHR10672:SF39">
    <property type="entry name" value="CLASS II ALDOLASE_ADDUCIN N-TERMINAL DOMAIN-CONTAINING PROTEIN"/>
    <property type="match status" value="1"/>
</dbReference>
<dbReference type="FunFam" id="3.40.225.10:FF:000009">
    <property type="entry name" value="Class II aldolase/adducin N-terminal"/>
    <property type="match status" value="1"/>
</dbReference>
<sequence length="338" mass="37153">MVTARTQGQLRQALGTLTRVARRSALLSTQSQAWRCQSFCCPSNARTHRAQTIRSLASSTRLASARADPTQIQSSGNTKDGRKLKPRSYPKFDNLEDERLYRKQHLAAAFRVFADRGFDEGVAGHISVRDPILTDHFWLNPLSMHFSLIKVSDLILCDEDGNVVEGNECVNGAAFAIHSEIHKARPDVTAACHAHSVHGKAFAAFGRELEMITQDALRFYKSHGVYRDFRGVAVDAEEGRRIAAALGDGKAAILQNHGLLTVGKSVDEAAFWFISLDKTCQAQLLADAAAAGGYEKQIIDDEEAAFTAQQVGGPDKGWLAFQPYYDEQLAKTKGDFLN</sequence>
<reference evidence="3" key="1">
    <citation type="submission" date="2022-10" db="EMBL/GenBank/DDBJ databases">
        <title>Determination and structural analysis of whole genome sequence of Sarocladium strictum F4-1.</title>
        <authorList>
            <person name="Hu L."/>
            <person name="Jiang Y."/>
        </authorList>
    </citation>
    <scope>NUCLEOTIDE SEQUENCE</scope>
    <source>
        <strain evidence="3">F4-1</strain>
    </source>
</reference>
<dbReference type="SMART" id="SM01007">
    <property type="entry name" value="Aldolase_II"/>
    <property type="match status" value="1"/>
</dbReference>
<dbReference type="InterPro" id="IPR051017">
    <property type="entry name" value="Aldolase-II_Adducin_sf"/>
</dbReference>
<accession>A0AA39GDN4</accession>
<evidence type="ECO:0000259" key="2">
    <source>
        <dbReference type="SMART" id="SM01007"/>
    </source>
</evidence>
<dbReference type="GO" id="GO:0051015">
    <property type="term" value="F:actin filament binding"/>
    <property type="evidence" value="ECO:0007669"/>
    <property type="project" value="TreeGrafter"/>
</dbReference>
<proteinExistence type="predicted"/>
<name>A0AA39GDN4_SARSR</name>
<dbReference type="InterPro" id="IPR036409">
    <property type="entry name" value="Aldolase_II/adducin_N_sf"/>
</dbReference>
<feature type="region of interest" description="Disordered" evidence="1">
    <location>
        <begin position="60"/>
        <end position="88"/>
    </location>
</feature>